<dbReference type="Pfam" id="PF01520">
    <property type="entry name" value="Amidase_3"/>
    <property type="match status" value="1"/>
</dbReference>
<dbReference type="Gene3D" id="3.40.630.40">
    <property type="entry name" value="Zn-dependent exopeptidases"/>
    <property type="match status" value="1"/>
</dbReference>
<dbReference type="InterPro" id="IPR050695">
    <property type="entry name" value="N-acetylmuramoyl_amidase_3"/>
</dbReference>
<dbReference type="EMBL" id="JAOSHN010000008">
    <property type="protein sequence ID" value="MCU7380152.1"/>
    <property type="molecule type" value="Genomic_DNA"/>
</dbReference>
<dbReference type="EC" id="3.5.1.28" evidence="3"/>
<reference evidence="3" key="1">
    <citation type="submission" date="2022-09" db="EMBL/GenBank/DDBJ databases">
        <title>Culturomic study of gut microbiota in children with autism spectrum disorder.</title>
        <authorList>
            <person name="Efimov B.A."/>
            <person name="Chaplin A.V."/>
            <person name="Sokolova S.R."/>
            <person name="Pikina A.P."/>
            <person name="Korzhanova M."/>
            <person name="Belova V."/>
            <person name="Korostin D."/>
        </authorList>
    </citation>
    <scope>NUCLEOTIDE SEQUENCE</scope>
    <source>
        <strain evidence="3">ASD5510</strain>
    </source>
</reference>
<evidence type="ECO:0000313" key="4">
    <source>
        <dbReference type="Proteomes" id="UP001065549"/>
    </source>
</evidence>
<keyword evidence="1 3" id="KW-0378">Hydrolase</keyword>
<evidence type="ECO:0000259" key="2">
    <source>
        <dbReference type="SMART" id="SM00646"/>
    </source>
</evidence>
<dbReference type="GO" id="GO:0030288">
    <property type="term" value="C:outer membrane-bounded periplasmic space"/>
    <property type="evidence" value="ECO:0007669"/>
    <property type="project" value="TreeGrafter"/>
</dbReference>
<dbReference type="PANTHER" id="PTHR30404:SF0">
    <property type="entry name" value="N-ACETYLMURAMOYL-L-ALANINE AMIDASE AMIC"/>
    <property type="match status" value="1"/>
</dbReference>
<proteinExistence type="predicted"/>
<dbReference type="RefSeq" id="WP_269478006.1">
    <property type="nucleotide sequence ID" value="NZ_JAJAGH010000012.1"/>
</dbReference>
<accession>A0A9J6QXI7</accession>
<protein>
    <submittedName>
        <fullName evidence="3">N-acetylmuramoyl-L-alanine amidase</fullName>
        <ecNumber evidence="3">3.5.1.28</ecNumber>
    </submittedName>
</protein>
<dbReference type="GO" id="GO:0008745">
    <property type="term" value="F:N-acetylmuramoyl-L-alanine amidase activity"/>
    <property type="evidence" value="ECO:0007669"/>
    <property type="project" value="UniProtKB-EC"/>
</dbReference>
<gene>
    <name evidence="3" type="ORF">OBO34_17610</name>
</gene>
<dbReference type="GO" id="GO:0009253">
    <property type="term" value="P:peptidoglycan catabolic process"/>
    <property type="evidence" value="ECO:0007669"/>
    <property type="project" value="InterPro"/>
</dbReference>
<comment type="caution">
    <text evidence="3">The sequence shown here is derived from an EMBL/GenBank/DDBJ whole genome shotgun (WGS) entry which is preliminary data.</text>
</comment>
<dbReference type="SMART" id="SM00646">
    <property type="entry name" value="Ami_3"/>
    <property type="match status" value="1"/>
</dbReference>
<dbReference type="InterPro" id="IPR002508">
    <property type="entry name" value="MurNAc-LAA_cat"/>
</dbReference>
<evidence type="ECO:0000256" key="1">
    <source>
        <dbReference type="ARBA" id="ARBA00022801"/>
    </source>
</evidence>
<dbReference type="SUPFAM" id="SSF53187">
    <property type="entry name" value="Zn-dependent exopeptidases"/>
    <property type="match status" value="1"/>
</dbReference>
<dbReference type="CDD" id="cd02696">
    <property type="entry name" value="MurNAc-LAA"/>
    <property type="match status" value="1"/>
</dbReference>
<name>A0A9J6QXI7_9FIRM</name>
<sequence length="258" mass="27931">MKKRLIQAGICIGLLLLAVAFVPGYSQIVEKVASVMETDVLLIDPGHGGIDGGAESGQGVSEKAINLAISQEVKALAEAAGWQVVMTRDTDTGLYEEGSGTIRSLKTQDLKARRDLIDKTDPVLAVSIHLNSFKEDPSVRGMQVFYPGSGGEEKILKNSKKLAETLQEKVGAVLENNKKRVALPKTDVFLFKEVTCPIAIIECGFLSNPEEAKLLESSQYQKKLAQGIFEGITDFTGKKPRKQIEIVDNSEKNKGSGI</sequence>
<keyword evidence="4" id="KW-1185">Reference proteome</keyword>
<dbReference type="AlphaFoldDB" id="A0A9J6QXI7"/>
<feature type="domain" description="MurNAc-LAA" evidence="2">
    <location>
        <begin position="114"/>
        <end position="233"/>
    </location>
</feature>
<dbReference type="PANTHER" id="PTHR30404">
    <property type="entry name" value="N-ACETYLMURAMOYL-L-ALANINE AMIDASE"/>
    <property type="match status" value="1"/>
</dbReference>
<dbReference type="Proteomes" id="UP001065549">
    <property type="component" value="Unassembled WGS sequence"/>
</dbReference>
<evidence type="ECO:0000313" key="3">
    <source>
        <dbReference type="EMBL" id="MCU7380152.1"/>
    </source>
</evidence>
<organism evidence="3 4">
    <name type="scientific">Hominibacterium faecale</name>
    <dbReference type="NCBI Taxonomy" id="2839743"/>
    <lineage>
        <taxon>Bacteria</taxon>
        <taxon>Bacillati</taxon>
        <taxon>Bacillota</taxon>
        <taxon>Clostridia</taxon>
        <taxon>Peptostreptococcales</taxon>
        <taxon>Anaerovoracaceae</taxon>
        <taxon>Hominibacterium</taxon>
    </lineage>
</organism>